<dbReference type="InterPro" id="IPR003615">
    <property type="entry name" value="HNH_nuc"/>
</dbReference>
<dbReference type="GO" id="GO:0003676">
    <property type="term" value="F:nucleic acid binding"/>
    <property type="evidence" value="ECO:0007669"/>
    <property type="project" value="InterPro"/>
</dbReference>
<protein>
    <recommendedName>
        <fullName evidence="1">HNH nuclease domain-containing protein</fullName>
    </recommendedName>
</protein>
<dbReference type="CDD" id="cd00085">
    <property type="entry name" value="HNHc"/>
    <property type="match status" value="1"/>
</dbReference>
<reference evidence="2" key="1">
    <citation type="submission" date="2018-05" db="EMBL/GenBank/DDBJ databases">
        <authorList>
            <person name="Lanie J.A."/>
            <person name="Ng W.-L."/>
            <person name="Kazmierczak K.M."/>
            <person name="Andrzejewski T.M."/>
            <person name="Davidsen T.M."/>
            <person name="Wayne K.J."/>
            <person name="Tettelin H."/>
            <person name="Glass J.I."/>
            <person name="Rusch D."/>
            <person name="Podicherti R."/>
            <person name="Tsui H.-C.T."/>
            <person name="Winkler M.E."/>
        </authorList>
    </citation>
    <scope>NUCLEOTIDE SEQUENCE</scope>
</reference>
<dbReference type="SMART" id="SM00507">
    <property type="entry name" value="HNHc"/>
    <property type="match status" value="1"/>
</dbReference>
<dbReference type="EMBL" id="UINC01125662">
    <property type="protein sequence ID" value="SVD03635.1"/>
    <property type="molecule type" value="Genomic_DNA"/>
</dbReference>
<accession>A0A382S2E5</accession>
<feature type="non-terminal residue" evidence="2">
    <location>
        <position position="207"/>
    </location>
</feature>
<feature type="non-terminal residue" evidence="2">
    <location>
        <position position="1"/>
    </location>
</feature>
<dbReference type="InterPro" id="IPR002711">
    <property type="entry name" value="HNH"/>
</dbReference>
<dbReference type="AlphaFoldDB" id="A0A382S2E5"/>
<name>A0A382S2E5_9ZZZZ</name>
<feature type="domain" description="HNH nuclease" evidence="1">
    <location>
        <begin position="130"/>
        <end position="183"/>
    </location>
</feature>
<sequence length="207" mass="23911">VNFKQLKTFISAQMRMSHVYQPVMIKTLLKSKGKSSVKKIAKELLSYDVSQVEYYEHITKNMVGKVLTSNRKITSKEGDTYFLKAYEKLTEKQRQELIELCNDKIEGYIRKRGDNIWKHRIVSHKAVPGSTRYEVLKRAKNRCESCGVPNDVRSLEVDHIAPKSLGGPNELSNYQALCYVCNSQKSNKDSPDFRDILENYGHRDNEC</sequence>
<dbReference type="GO" id="GO:0004519">
    <property type="term" value="F:endonuclease activity"/>
    <property type="evidence" value="ECO:0007669"/>
    <property type="project" value="InterPro"/>
</dbReference>
<dbReference type="GO" id="GO:0008270">
    <property type="term" value="F:zinc ion binding"/>
    <property type="evidence" value="ECO:0007669"/>
    <property type="project" value="InterPro"/>
</dbReference>
<dbReference type="Pfam" id="PF01844">
    <property type="entry name" value="HNH"/>
    <property type="match status" value="1"/>
</dbReference>
<evidence type="ECO:0000313" key="2">
    <source>
        <dbReference type="EMBL" id="SVD03635.1"/>
    </source>
</evidence>
<proteinExistence type="predicted"/>
<gene>
    <name evidence="2" type="ORF">METZ01_LOCUS356489</name>
</gene>
<organism evidence="2">
    <name type="scientific">marine metagenome</name>
    <dbReference type="NCBI Taxonomy" id="408172"/>
    <lineage>
        <taxon>unclassified sequences</taxon>
        <taxon>metagenomes</taxon>
        <taxon>ecological metagenomes</taxon>
    </lineage>
</organism>
<evidence type="ECO:0000259" key="1">
    <source>
        <dbReference type="SMART" id="SM00507"/>
    </source>
</evidence>
<dbReference type="Gene3D" id="1.10.30.50">
    <property type="match status" value="1"/>
</dbReference>